<name>A0A2M7QJZ9_9BACT</name>
<evidence type="ECO:0008006" key="3">
    <source>
        <dbReference type="Google" id="ProtNLM"/>
    </source>
</evidence>
<dbReference type="InterPro" id="IPR029044">
    <property type="entry name" value="Nucleotide-diphossugar_trans"/>
</dbReference>
<proteinExistence type="predicted"/>
<evidence type="ECO:0000313" key="1">
    <source>
        <dbReference type="EMBL" id="PIY72315.1"/>
    </source>
</evidence>
<protein>
    <recommendedName>
        <fullName evidence="3">Glycosyltransferase 2-like domain-containing protein</fullName>
    </recommendedName>
</protein>
<comment type="caution">
    <text evidence="1">The sequence shown here is derived from an EMBL/GenBank/DDBJ whole genome shotgun (WGS) entry which is preliminary data.</text>
</comment>
<evidence type="ECO:0000313" key="2">
    <source>
        <dbReference type="Proteomes" id="UP000229401"/>
    </source>
</evidence>
<dbReference type="AlphaFoldDB" id="A0A2M7QJZ9"/>
<reference evidence="2" key="1">
    <citation type="submission" date="2017-09" db="EMBL/GenBank/DDBJ databases">
        <title>Depth-based differentiation of microbial function through sediment-hosted aquifers and enrichment of novel symbionts in the deep terrestrial subsurface.</title>
        <authorList>
            <person name="Probst A.J."/>
            <person name="Ladd B."/>
            <person name="Jarett J.K."/>
            <person name="Geller-Mcgrath D.E."/>
            <person name="Sieber C.M.K."/>
            <person name="Emerson J.B."/>
            <person name="Anantharaman K."/>
            <person name="Thomas B.C."/>
            <person name="Malmstrom R."/>
            <person name="Stieglmeier M."/>
            <person name="Klingl A."/>
            <person name="Woyke T."/>
            <person name="Ryan C.M."/>
            <person name="Banfield J.F."/>
        </authorList>
    </citation>
    <scope>NUCLEOTIDE SEQUENCE [LARGE SCALE GENOMIC DNA]</scope>
</reference>
<dbReference type="SUPFAM" id="SSF53448">
    <property type="entry name" value="Nucleotide-diphospho-sugar transferases"/>
    <property type="match status" value="1"/>
</dbReference>
<organism evidence="1 2">
    <name type="scientific">Candidatus Roizmanbacteria bacterium CG_4_10_14_0_8_um_filter_33_9</name>
    <dbReference type="NCBI Taxonomy" id="1974826"/>
    <lineage>
        <taxon>Bacteria</taxon>
        <taxon>Candidatus Roizmaniibacteriota</taxon>
    </lineage>
</organism>
<gene>
    <name evidence="1" type="ORF">COY87_01555</name>
</gene>
<dbReference type="EMBL" id="PFLI01000057">
    <property type="protein sequence ID" value="PIY72315.1"/>
    <property type="molecule type" value="Genomic_DNA"/>
</dbReference>
<dbReference type="Proteomes" id="UP000229401">
    <property type="component" value="Unassembled WGS sequence"/>
</dbReference>
<sequence>MNTVSTIIVVKDNPPHLFETLDSIDSFSSEIIIANIGIDPNLKKQLLEIHKIKIIEIKESVPYVEIIREKIKQQSKNEYALFLDPDEVLSKQLVEVLKSSMGTYDYVRIPRKNIIFGKWIEHSRWWPDYQIRFFKKDSIVWPTEIHKQPKTTGKGLTLESKEENAIVHYNYESIDEYMQKALRYAKSEASSNSDKKNDLSLHETIRLSISEFMSRFFAYEGY</sequence>
<dbReference type="Gene3D" id="3.90.550.10">
    <property type="entry name" value="Spore Coat Polysaccharide Biosynthesis Protein SpsA, Chain A"/>
    <property type="match status" value="1"/>
</dbReference>
<accession>A0A2M7QJZ9</accession>
<feature type="non-terminal residue" evidence="1">
    <location>
        <position position="222"/>
    </location>
</feature>